<dbReference type="InterPro" id="IPR050172">
    <property type="entry name" value="SsuD_RutA_monooxygenase"/>
</dbReference>
<keyword evidence="4" id="KW-0503">Monooxygenase</keyword>
<keyword evidence="3" id="KW-0560">Oxidoreductase</keyword>
<evidence type="ECO:0000256" key="1">
    <source>
        <dbReference type="ARBA" id="ARBA00022630"/>
    </source>
</evidence>
<protein>
    <submittedName>
        <fullName evidence="6">LLM class flavin-dependent oxidoreductase</fullName>
    </submittedName>
</protein>
<evidence type="ECO:0000313" key="6">
    <source>
        <dbReference type="EMBL" id="TDC18730.1"/>
    </source>
</evidence>
<evidence type="ECO:0000256" key="3">
    <source>
        <dbReference type="ARBA" id="ARBA00023002"/>
    </source>
</evidence>
<dbReference type="GO" id="GO:0008726">
    <property type="term" value="F:alkanesulfonate monooxygenase activity"/>
    <property type="evidence" value="ECO:0007669"/>
    <property type="project" value="TreeGrafter"/>
</dbReference>
<organism evidence="6 7">
    <name type="scientific">Kribbella albertanoniae</name>
    <dbReference type="NCBI Taxonomy" id="1266829"/>
    <lineage>
        <taxon>Bacteria</taxon>
        <taxon>Bacillati</taxon>
        <taxon>Actinomycetota</taxon>
        <taxon>Actinomycetes</taxon>
        <taxon>Propionibacteriales</taxon>
        <taxon>Kribbellaceae</taxon>
        <taxon>Kribbella</taxon>
    </lineage>
</organism>
<proteinExistence type="predicted"/>
<sequence>MRAAVWLPLFDELADPLVVGRLGALAEEAGWDGLFVWDQLWWREPIQAVADPWITLAAVACATERLRIGPMVTPVARRRPVKLVKETATLDVLSGGRLTLGVGLGSDRFAGEYSRTGETVDDRVRAEQLDESLGILKAGWSGEPVVHDGQHYRVDDVRLLPRPAQGQVPIWVAGFPGNLKPIRRAAQYDGFFPVNLSSADELAAATGRLREIFEQDALPEGFDVVVALEPEMDPQAFEAAGATWGLTDVDPTTMRLADVRAMIAAGPQW</sequence>
<dbReference type="InterPro" id="IPR036661">
    <property type="entry name" value="Luciferase-like_sf"/>
</dbReference>
<evidence type="ECO:0000313" key="7">
    <source>
        <dbReference type="Proteomes" id="UP000295075"/>
    </source>
</evidence>
<dbReference type="OrthoDB" id="5175259at2"/>
<dbReference type="RefSeq" id="WP_132414033.1">
    <property type="nucleotide sequence ID" value="NZ_SMKA01000242.1"/>
</dbReference>
<evidence type="ECO:0000256" key="2">
    <source>
        <dbReference type="ARBA" id="ARBA00022643"/>
    </source>
</evidence>
<dbReference type="Gene3D" id="3.20.20.30">
    <property type="entry name" value="Luciferase-like domain"/>
    <property type="match status" value="1"/>
</dbReference>
<name>A0A4R4PC81_9ACTN</name>
<dbReference type="PANTHER" id="PTHR42847">
    <property type="entry name" value="ALKANESULFONATE MONOOXYGENASE"/>
    <property type="match status" value="1"/>
</dbReference>
<dbReference type="AlphaFoldDB" id="A0A4R4PC81"/>
<keyword evidence="1" id="KW-0285">Flavoprotein</keyword>
<dbReference type="Pfam" id="PF00296">
    <property type="entry name" value="Bac_luciferase"/>
    <property type="match status" value="1"/>
</dbReference>
<dbReference type="GO" id="GO:0046306">
    <property type="term" value="P:alkanesulfonate catabolic process"/>
    <property type="evidence" value="ECO:0007669"/>
    <property type="project" value="TreeGrafter"/>
</dbReference>
<keyword evidence="2" id="KW-0288">FMN</keyword>
<dbReference type="InterPro" id="IPR011251">
    <property type="entry name" value="Luciferase-like_dom"/>
</dbReference>
<evidence type="ECO:0000259" key="5">
    <source>
        <dbReference type="Pfam" id="PF00296"/>
    </source>
</evidence>
<dbReference type="Proteomes" id="UP000295075">
    <property type="component" value="Unassembled WGS sequence"/>
</dbReference>
<reference evidence="6 7" key="1">
    <citation type="submission" date="2019-03" db="EMBL/GenBank/DDBJ databases">
        <title>Draft genome sequences of novel Actinobacteria.</title>
        <authorList>
            <person name="Sahin N."/>
            <person name="Ay H."/>
            <person name="Saygin H."/>
        </authorList>
    </citation>
    <scope>NUCLEOTIDE SEQUENCE [LARGE SCALE GENOMIC DNA]</scope>
    <source>
        <strain evidence="6 7">JCM 30547</strain>
    </source>
</reference>
<keyword evidence="7" id="KW-1185">Reference proteome</keyword>
<dbReference type="SUPFAM" id="SSF51679">
    <property type="entry name" value="Bacterial luciferase-like"/>
    <property type="match status" value="1"/>
</dbReference>
<accession>A0A4R4PC81</accession>
<feature type="domain" description="Luciferase-like" evidence="5">
    <location>
        <begin position="21"/>
        <end position="232"/>
    </location>
</feature>
<gene>
    <name evidence="6" type="ORF">E1261_35075</name>
</gene>
<comment type="caution">
    <text evidence="6">The sequence shown here is derived from an EMBL/GenBank/DDBJ whole genome shotgun (WGS) entry which is preliminary data.</text>
</comment>
<evidence type="ECO:0000256" key="4">
    <source>
        <dbReference type="ARBA" id="ARBA00023033"/>
    </source>
</evidence>
<dbReference type="EMBL" id="SMKA01000242">
    <property type="protein sequence ID" value="TDC18730.1"/>
    <property type="molecule type" value="Genomic_DNA"/>
</dbReference>
<dbReference type="PANTHER" id="PTHR42847:SF4">
    <property type="entry name" value="ALKANESULFONATE MONOOXYGENASE-RELATED"/>
    <property type="match status" value="1"/>
</dbReference>